<evidence type="ECO:0000313" key="3">
    <source>
        <dbReference type="Proteomes" id="UP000537862"/>
    </source>
</evidence>
<dbReference type="AlphaFoldDB" id="A0A849P621"/>
<accession>A0A849P621</accession>
<organism evidence="2 3">
    <name type="scientific">Pelistega suis</name>
    <dbReference type="NCBI Taxonomy" id="1631957"/>
    <lineage>
        <taxon>Bacteria</taxon>
        <taxon>Pseudomonadati</taxon>
        <taxon>Pseudomonadota</taxon>
        <taxon>Betaproteobacteria</taxon>
        <taxon>Burkholderiales</taxon>
        <taxon>Alcaligenaceae</taxon>
        <taxon>Pelistega</taxon>
    </lineage>
</organism>
<dbReference type="EMBL" id="JABGBN010000001">
    <property type="protein sequence ID" value="NOL51018.1"/>
    <property type="molecule type" value="Genomic_DNA"/>
</dbReference>
<dbReference type="Proteomes" id="UP000537862">
    <property type="component" value="Unassembled WGS sequence"/>
</dbReference>
<name>A0A849P621_9BURK</name>
<protein>
    <submittedName>
        <fullName evidence="2">M48 family metallopeptidase</fullName>
    </submittedName>
</protein>
<evidence type="ECO:0000259" key="1">
    <source>
        <dbReference type="Pfam" id="PF01863"/>
    </source>
</evidence>
<gene>
    <name evidence="2" type="ORF">HKX39_02335</name>
</gene>
<dbReference type="InterPro" id="IPR002725">
    <property type="entry name" value="YgjP-like_metallopeptidase"/>
</dbReference>
<evidence type="ECO:0000313" key="2">
    <source>
        <dbReference type="EMBL" id="NOL51018.1"/>
    </source>
</evidence>
<dbReference type="CDD" id="cd07344">
    <property type="entry name" value="M48_yhfN_like"/>
    <property type="match status" value="1"/>
</dbReference>
<dbReference type="Pfam" id="PF01863">
    <property type="entry name" value="YgjP-like"/>
    <property type="match status" value="1"/>
</dbReference>
<reference evidence="2 3" key="1">
    <citation type="submission" date="2020-05" db="EMBL/GenBank/DDBJ databases">
        <authorList>
            <person name="Niu N."/>
        </authorList>
    </citation>
    <scope>NUCLEOTIDE SEQUENCE [LARGE SCALE GENOMIC DNA]</scope>
    <source>
        <strain evidence="2 3">3340-03</strain>
    </source>
</reference>
<dbReference type="PANTHER" id="PTHR30399">
    <property type="entry name" value="UNCHARACTERIZED PROTEIN YGJP"/>
    <property type="match status" value="1"/>
</dbReference>
<dbReference type="Gene3D" id="3.30.2010.10">
    <property type="entry name" value="Metalloproteases ('zincins'), catalytic domain"/>
    <property type="match status" value="1"/>
</dbReference>
<dbReference type="RefSeq" id="WP_171679690.1">
    <property type="nucleotide sequence ID" value="NZ_JABGBN010000001.1"/>
</dbReference>
<sequence length="244" mass="28642">MQTSYHSVRTTHGTINYTLKRIRRVRFKVKVGYDGVVVHANLSEPISTAERYLRQFAKWFINKLAEIEASRPPSLNHWELGKTIRYLGRTIELKQHFTHDTPLFLGEVNAPQDGDILLVDNIIYPHHGVSIQDSCEFWLKRQAYQWFEHRLAWFYQTTGRKPHAFRLSNALQSWGQCNSRGVIGLNWRLIHLSPEQIDYVIAHELAHLKHMNHSKAFWQEVATIMPNYEPHKKAIKQQSLHTLT</sequence>
<feature type="domain" description="YgjP-like metallopeptidase" evidence="1">
    <location>
        <begin position="27"/>
        <end position="237"/>
    </location>
</feature>
<comment type="caution">
    <text evidence="2">The sequence shown here is derived from an EMBL/GenBank/DDBJ whole genome shotgun (WGS) entry which is preliminary data.</text>
</comment>
<dbReference type="PANTHER" id="PTHR30399:SF1">
    <property type="entry name" value="UTP PYROPHOSPHATASE"/>
    <property type="match status" value="1"/>
</dbReference>
<keyword evidence="3" id="KW-1185">Reference proteome</keyword>
<dbReference type="InterPro" id="IPR053136">
    <property type="entry name" value="UTP_pyrophosphatase-like"/>
</dbReference>
<proteinExistence type="predicted"/>